<dbReference type="NCBIfam" id="TIGR00262">
    <property type="entry name" value="trpA"/>
    <property type="match status" value="1"/>
</dbReference>
<dbReference type="PANTHER" id="PTHR43406">
    <property type="entry name" value="TRYPTOPHAN SYNTHASE, ALPHA CHAIN"/>
    <property type="match status" value="1"/>
</dbReference>
<evidence type="ECO:0000256" key="1">
    <source>
        <dbReference type="ARBA" id="ARBA00004733"/>
    </source>
</evidence>
<dbReference type="SUPFAM" id="SSF51366">
    <property type="entry name" value="Ribulose-phoshate binding barrel"/>
    <property type="match status" value="1"/>
</dbReference>
<dbReference type="InterPro" id="IPR002028">
    <property type="entry name" value="Trp_synthase_suA"/>
</dbReference>
<dbReference type="Pfam" id="PF00290">
    <property type="entry name" value="Trp_syntA"/>
    <property type="match status" value="1"/>
</dbReference>
<evidence type="ECO:0000256" key="5">
    <source>
        <dbReference type="ARBA" id="ARBA00023141"/>
    </source>
</evidence>
<dbReference type="RefSeq" id="WP_407326392.1">
    <property type="nucleotide sequence ID" value="NZ_CP136865.1"/>
</dbReference>
<evidence type="ECO:0000256" key="6">
    <source>
        <dbReference type="ARBA" id="ARBA00023239"/>
    </source>
</evidence>
<dbReference type="Proteomes" id="UP001626549">
    <property type="component" value="Chromosome"/>
</dbReference>
<comment type="catalytic activity">
    <reaction evidence="7 8">
        <text>(1S,2R)-1-C-(indol-3-yl)glycerol 3-phosphate + L-serine = D-glyceraldehyde 3-phosphate + L-tryptophan + H2O</text>
        <dbReference type="Rhea" id="RHEA:10532"/>
        <dbReference type="ChEBI" id="CHEBI:15377"/>
        <dbReference type="ChEBI" id="CHEBI:33384"/>
        <dbReference type="ChEBI" id="CHEBI:57912"/>
        <dbReference type="ChEBI" id="CHEBI:58866"/>
        <dbReference type="ChEBI" id="CHEBI:59776"/>
        <dbReference type="EC" id="4.2.1.20"/>
    </reaction>
</comment>
<organism evidence="10 11">
    <name type="scientific">Congregibacter brevis</name>
    <dbReference type="NCBI Taxonomy" id="3081201"/>
    <lineage>
        <taxon>Bacteria</taxon>
        <taxon>Pseudomonadati</taxon>
        <taxon>Pseudomonadota</taxon>
        <taxon>Gammaproteobacteria</taxon>
        <taxon>Cellvibrionales</taxon>
        <taxon>Halieaceae</taxon>
        <taxon>Congregibacter</taxon>
    </lineage>
</organism>
<dbReference type="Gene3D" id="3.20.20.70">
    <property type="entry name" value="Aldolase class I"/>
    <property type="match status" value="1"/>
</dbReference>
<name>A0ABZ0IAX1_9GAMM</name>
<evidence type="ECO:0000256" key="2">
    <source>
        <dbReference type="ARBA" id="ARBA00011270"/>
    </source>
</evidence>
<dbReference type="InterPro" id="IPR011060">
    <property type="entry name" value="RibuloseP-bd_barrel"/>
</dbReference>
<dbReference type="InterPro" id="IPR013785">
    <property type="entry name" value="Aldolase_TIM"/>
</dbReference>
<evidence type="ECO:0000256" key="4">
    <source>
        <dbReference type="ARBA" id="ARBA00022822"/>
    </source>
</evidence>
<protein>
    <recommendedName>
        <fullName evidence="8">Tryptophan synthase alpha chain</fullName>
        <ecNumber evidence="8">4.2.1.20</ecNumber>
    </recommendedName>
</protein>
<dbReference type="EC" id="4.2.1.20" evidence="8"/>
<comment type="similarity">
    <text evidence="8 9">Belongs to the TrpA family.</text>
</comment>
<feature type="active site" description="Proton acceptor" evidence="8">
    <location>
        <position position="60"/>
    </location>
</feature>
<dbReference type="HAMAP" id="MF_00131">
    <property type="entry name" value="Trp_synth_alpha"/>
    <property type="match status" value="1"/>
</dbReference>
<dbReference type="CDD" id="cd04724">
    <property type="entry name" value="Tryptophan_synthase_alpha"/>
    <property type="match status" value="1"/>
</dbReference>
<keyword evidence="4 8" id="KW-0822">Tryptophan biosynthesis</keyword>
<feature type="active site" description="Proton acceptor" evidence="8">
    <location>
        <position position="49"/>
    </location>
</feature>
<reference evidence="10 11" key="1">
    <citation type="submission" date="2023-10" db="EMBL/GenBank/DDBJ databases">
        <title>Two novel species belonging to the OM43/NOR5 clade.</title>
        <authorList>
            <person name="Park M."/>
        </authorList>
    </citation>
    <scope>NUCLEOTIDE SEQUENCE [LARGE SCALE GENOMIC DNA]</scope>
    <source>
        <strain evidence="10 11">IMCC45268</strain>
    </source>
</reference>
<dbReference type="GO" id="GO:0004834">
    <property type="term" value="F:tryptophan synthase activity"/>
    <property type="evidence" value="ECO:0007669"/>
    <property type="project" value="UniProtKB-EC"/>
</dbReference>
<evidence type="ECO:0000256" key="3">
    <source>
        <dbReference type="ARBA" id="ARBA00022605"/>
    </source>
</evidence>
<gene>
    <name evidence="8 10" type="primary">trpA</name>
    <name evidence="10" type="ORF">R0137_10540</name>
</gene>
<dbReference type="PANTHER" id="PTHR43406:SF1">
    <property type="entry name" value="TRYPTOPHAN SYNTHASE ALPHA CHAIN, CHLOROPLASTIC"/>
    <property type="match status" value="1"/>
</dbReference>
<dbReference type="PROSITE" id="PS50007">
    <property type="entry name" value="PIPLC_X_DOMAIN"/>
    <property type="match status" value="1"/>
</dbReference>
<keyword evidence="11" id="KW-1185">Reference proteome</keyword>
<evidence type="ECO:0000313" key="10">
    <source>
        <dbReference type="EMBL" id="WOJ95689.1"/>
    </source>
</evidence>
<keyword evidence="3 8" id="KW-0028">Amino-acid biosynthesis</keyword>
<sequence>MSRIAACFSDLKSRQRKAVIPYIVAGDPSVELTVELMLALVESGADIIELGVPFSDPMAEGPVIQRGHERALDRGVRLRGVLQIMSEFRERNQTTPVLLMGYANPVEYMGHGEFADRALACGVDALLTVDIPPEEVSGLNKELRRVGMDNIFLIAPTTPSERMNLIAEEASGFIYYVSLKGVTGAGHLDQDAVAKSVAEIRTHTDLPICVGFGIKDGPSAAAVAAVSDGVVVGSALVQRLADVAAEGGSDAQVLDAARQMVGDIRKHVDNNL</sequence>
<dbReference type="PROSITE" id="PS00167">
    <property type="entry name" value="TRP_SYNTHASE_ALPHA"/>
    <property type="match status" value="1"/>
</dbReference>
<accession>A0ABZ0IAX1</accession>
<keyword evidence="6 8" id="KW-0456">Lyase</keyword>
<keyword evidence="5 8" id="KW-0057">Aromatic amino acid biosynthesis</keyword>
<dbReference type="EMBL" id="CP136865">
    <property type="protein sequence ID" value="WOJ95689.1"/>
    <property type="molecule type" value="Genomic_DNA"/>
</dbReference>
<evidence type="ECO:0000313" key="11">
    <source>
        <dbReference type="Proteomes" id="UP001626549"/>
    </source>
</evidence>
<comment type="function">
    <text evidence="8">The alpha subunit is responsible for the aldol cleavage of indoleglycerol phosphate to indole and glyceraldehyde 3-phosphate.</text>
</comment>
<dbReference type="InterPro" id="IPR018204">
    <property type="entry name" value="Trp_synthase_alpha_AS"/>
</dbReference>
<evidence type="ECO:0000256" key="8">
    <source>
        <dbReference type="HAMAP-Rule" id="MF_00131"/>
    </source>
</evidence>
<comment type="pathway">
    <text evidence="1 8">Amino-acid biosynthesis; L-tryptophan biosynthesis; L-tryptophan from chorismate: step 5/5.</text>
</comment>
<evidence type="ECO:0000256" key="9">
    <source>
        <dbReference type="RuleBase" id="RU003662"/>
    </source>
</evidence>
<proteinExistence type="inferred from homology"/>
<comment type="subunit">
    <text evidence="2 8">Tetramer of two alpha and two beta chains.</text>
</comment>
<evidence type="ECO:0000256" key="7">
    <source>
        <dbReference type="ARBA" id="ARBA00049047"/>
    </source>
</evidence>